<accession>A0A8J8NWG7</accession>
<sequence>MGFKSKLQLVAYLPNLSVTDLTKLGLPEAEATIIMRYYNKTMPKTITNSIFSRLASKYINLEIVGYALIRPEAIDLGYLCHSSRLFLIRNYQLLKKIVINAEKKIIKNVFELLDERFLSKKYRLYYEYDSDNDKDIIDCLDLLGDRIHLHSVAIKQSLLPIFSKFRPFKMRIWDCQNIPYLLLHLPSSVIQLTLANRDCSIEGECGGIRKFMKLKLSQKYMLDVLSRFATATQTLTIQSECLEWPGVIEYLAQMDCKQVIVETFKLFNGKIRKFFNCQSNAKKFIENNIRNNYSQIGKVEWAFKYFTQKCLDKEFYIRLDKSIDDVKEFYERIFNGYLQLFQNKRIQSWDSINGNFCVPNADTHTQRLSTNNIHIAVLALNNCAGLTQLEIYGHGDCAYEELIVQKLSLQELIIEYDGESISFLIQDILNKSKDTLQVLKCGNRDNLSPLKNSQQLKNLRINGKFKGPIDAANLEVIATFYNLEELETKDERIVRLFNQSQTLKTLIFTGIRVDHVKNLPESVTKVVLGQRGSFNEIKAFLEQNPFVKEINIQTHNIVAASLLEKFKHIKFTFSFLTFTQRTNKFFTFKQCYGYMHPEYKEIAIPGTKQDHVLCELLYQMLDDKRMLFGPYLEEEYYRCKVLDHPDWMDCLQSYNEFHKWLRTDKVEASYFDRVFTKQICKSTHDKYLRIIVSAYNAAFQLGANIDRAVIMLKGMTLEQRENFNRESFFHYCRQNGCNHLQIQMIWVEKPCGEEEPDQYDDY</sequence>
<organism evidence="1 2">
    <name type="scientific">Halteria grandinella</name>
    <dbReference type="NCBI Taxonomy" id="5974"/>
    <lineage>
        <taxon>Eukaryota</taxon>
        <taxon>Sar</taxon>
        <taxon>Alveolata</taxon>
        <taxon>Ciliophora</taxon>
        <taxon>Intramacronucleata</taxon>
        <taxon>Spirotrichea</taxon>
        <taxon>Stichotrichia</taxon>
        <taxon>Sporadotrichida</taxon>
        <taxon>Halteriidae</taxon>
        <taxon>Halteria</taxon>
    </lineage>
</organism>
<reference evidence="1" key="1">
    <citation type="submission" date="2019-06" db="EMBL/GenBank/DDBJ databases">
        <authorList>
            <person name="Zheng W."/>
        </authorList>
    </citation>
    <scope>NUCLEOTIDE SEQUENCE</scope>
    <source>
        <strain evidence="1">QDHG01</strain>
    </source>
</reference>
<gene>
    <name evidence="1" type="ORF">FGO68_gene8231</name>
</gene>
<comment type="caution">
    <text evidence="1">The sequence shown here is derived from an EMBL/GenBank/DDBJ whole genome shotgun (WGS) entry which is preliminary data.</text>
</comment>
<evidence type="ECO:0000313" key="2">
    <source>
        <dbReference type="Proteomes" id="UP000785679"/>
    </source>
</evidence>
<keyword evidence="2" id="KW-1185">Reference proteome</keyword>
<evidence type="ECO:0000313" key="1">
    <source>
        <dbReference type="EMBL" id="TNV83257.1"/>
    </source>
</evidence>
<dbReference type="EMBL" id="RRYP01004003">
    <property type="protein sequence ID" value="TNV83257.1"/>
    <property type="molecule type" value="Genomic_DNA"/>
</dbReference>
<name>A0A8J8NWG7_HALGN</name>
<dbReference type="Proteomes" id="UP000785679">
    <property type="component" value="Unassembled WGS sequence"/>
</dbReference>
<proteinExistence type="predicted"/>
<dbReference type="AlphaFoldDB" id="A0A8J8NWG7"/>
<protein>
    <submittedName>
        <fullName evidence="1">Uncharacterized protein</fullName>
    </submittedName>
</protein>